<keyword evidence="3" id="KW-1185">Reference proteome</keyword>
<feature type="chain" id="PRO_5020211918" evidence="1">
    <location>
        <begin position="26"/>
        <end position="194"/>
    </location>
</feature>
<dbReference type="OrthoDB" id="9896979at2"/>
<comment type="caution">
    <text evidence="2">The sequence shown here is derived from an EMBL/GenBank/DDBJ whole genome shotgun (WGS) entry which is preliminary data.</text>
</comment>
<sequence>MQPRTVAPVLLALVAMCLPCGGAAAREAPAAVEDPRGDVRIYTSVTGLTRAQRTSIDLRRVIITPRASSVRITVRMKAVPRRMPVDQMVFLALAPAPGSSGTGRGDIGLSPQKPGLSYAALDTDGTGTSWESCDPMRVEVRRPAGEVRLDVPLRCIPVGEVTVEVRSLTGYFRSDSARPWSSDRVRFPDPVVMR</sequence>
<name>A0A4Q2RT29_9ACTN</name>
<dbReference type="AlphaFoldDB" id="A0A4Q2RT29"/>
<evidence type="ECO:0000313" key="2">
    <source>
        <dbReference type="EMBL" id="RYB91084.1"/>
    </source>
</evidence>
<keyword evidence="1" id="KW-0732">Signal</keyword>
<reference evidence="2 3" key="1">
    <citation type="submission" date="2019-01" db="EMBL/GenBank/DDBJ databases">
        <title>Novel species of Nocardioides.</title>
        <authorList>
            <person name="Liu Q."/>
            <person name="Xin Y.-H."/>
        </authorList>
    </citation>
    <scope>NUCLEOTIDE SEQUENCE [LARGE SCALE GENOMIC DNA]</scope>
    <source>
        <strain evidence="2 3">CGMCC 4.6882</strain>
    </source>
</reference>
<evidence type="ECO:0000256" key="1">
    <source>
        <dbReference type="SAM" id="SignalP"/>
    </source>
</evidence>
<protein>
    <submittedName>
        <fullName evidence="2">Uncharacterized protein</fullName>
    </submittedName>
</protein>
<gene>
    <name evidence="2" type="ORF">EUA93_19345</name>
</gene>
<dbReference type="RefSeq" id="WP_129401979.1">
    <property type="nucleotide sequence ID" value="NZ_SDWT01000003.1"/>
</dbReference>
<evidence type="ECO:0000313" key="3">
    <source>
        <dbReference type="Proteomes" id="UP000294071"/>
    </source>
</evidence>
<accession>A0A4Q2RT29</accession>
<dbReference type="Proteomes" id="UP000294071">
    <property type="component" value="Unassembled WGS sequence"/>
</dbReference>
<organism evidence="2 3">
    <name type="scientific">Nocardioides oleivorans</name>
    <dbReference type="NCBI Taxonomy" id="273676"/>
    <lineage>
        <taxon>Bacteria</taxon>
        <taxon>Bacillati</taxon>
        <taxon>Actinomycetota</taxon>
        <taxon>Actinomycetes</taxon>
        <taxon>Propionibacteriales</taxon>
        <taxon>Nocardioidaceae</taxon>
        <taxon>Nocardioides</taxon>
    </lineage>
</organism>
<feature type="signal peptide" evidence="1">
    <location>
        <begin position="1"/>
        <end position="25"/>
    </location>
</feature>
<dbReference type="EMBL" id="SDWT01000003">
    <property type="protein sequence ID" value="RYB91084.1"/>
    <property type="molecule type" value="Genomic_DNA"/>
</dbReference>
<proteinExistence type="predicted"/>